<dbReference type="OrthoDB" id="10543761at2759"/>
<dbReference type="Proteomes" id="UP000286415">
    <property type="component" value="Unassembled WGS sequence"/>
</dbReference>
<reference evidence="1 2" key="2">
    <citation type="journal article" date="2021" name="Genomics">
        <title>High-quality reference genome for Clonorchis sinensis.</title>
        <authorList>
            <person name="Young N.D."/>
            <person name="Stroehlein A.J."/>
            <person name="Kinkar L."/>
            <person name="Wang T."/>
            <person name="Sohn W.M."/>
            <person name="Chang B.C.H."/>
            <person name="Kaur P."/>
            <person name="Weisz D."/>
            <person name="Dudchenko O."/>
            <person name="Aiden E.L."/>
            <person name="Korhonen P.K."/>
            <person name="Gasser R.B."/>
        </authorList>
    </citation>
    <scope>NUCLEOTIDE SEQUENCE [LARGE SCALE GENOMIC DNA]</scope>
    <source>
        <strain evidence="1">Cs-k2</strain>
    </source>
</reference>
<dbReference type="InParanoid" id="A0A3R7G966"/>
<evidence type="ECO:0000313" key="2">
    <source>
        <dbReference type="Proteomes" id="UP000286415"/>
    </source>
</evidence>
<gene>
    <name evidence="1" type="ORF">CSKR_112494</name>
</gene>
<protein>
    <submittedName>
        <fullName evidence="1">Uncharacterized protein</fullName>
    </submittedName>
</protein>
<keyword evidence="2" id="KW-1185">Reference proteome</keyword>
<sequence>MVLPRLVMKRLQSNCQARLTDQQSISAPELPIFHNMRFQVGTSGWSIRPLFRCIMSLLRLSRIYYSRSPTVLNRIDVPPAVGNDKRTFPSTAKLPRPQSTVSKILMILPFDLRAYGELSYLSTCRFLSNPFLNGGKASVLPAPTHFPDHLEGVDVEGSSGALIDCWSVRRAWQLDCKRFTTTLPNVVAR</sequence>
<comment type="caution">
    <text evidence="1">The sequence shown here is derived from an EMBL/GenBank/DDBJ whole genome shotgun (WGS) entry which is preliminary data.</text>
</comment>
<accession>A0A3R7G966</accession>
<evidence type="ECO:0000313" key="1">
    <source>
        <dbReference type="EMBL" id="KAG5446216.1"/>
    </source>
</evidence>
<reference evidence="1 2" key="1">
    <citation type="journal article" date="2018" name="Biotechnol. Adv.">
        <title>Improved genomic resources and new bioinformatic workflow for the carcinogenic parasite Clonorchis sinensis: Biotechnological implications.</title>
        <authorList>
            <person name="Wang D."/>
            <person name="Korhonen P.K."/>
            <person name="Gasser R.B."/>
            <person name="Young N.D."/>
        </authorList>
    </citation>
    <scope>NUCLEOTIDE SEQUENCE [LARGE SCALE GENOMIC DNA]</scope>
    <source>
        <strain evidence="1">Cs-k2</strain>
    </source>
</reference>
<organism evidence="1 2">
    <name type="scientific">Clonorchis sinensis</name>
    <name type="common">Chinese liver fluke</name>
    <dbReference type="NCBI Taxonomy" id="79923"/>
    <lineage>
        <taxon>Eukaryota</taxon>
        <taxon>Metazoa</taxon>
        <taxon>Spiralia</taxon>
        <taxon>Lophotrochozoa</taxon>
        <taxon>Platyhelminthes</taxon>
        <taxon>Trematoda</taxon>
        <taxon>Digenea</taxon>
        <taxon>Opisthorchiida</taxon>
        <taxon>Opisthorchiata</taxon>
        <taxon>Opisthorchiidae</taxon>
        <taxon>Clonorchis</taxon>
    </lineage>
</organism>
<dbReference type="EMBL" id="NIRI02000056">
    <property type="protein sequence ID" value="KAG5446216.1"/>
    <property type="molecule type" value="Genomic_DNA"/>
</dbReference>
<proteinExistence type="predicted"/>
<dbReference type="AlphaFoldDB" id="A0A3R7G966"/>
<name>A0A3R7G966_CLOSI</name>